<organism evidence="6 7">
    <name type="scientific">Grylomicrobium aquisgranensis</name>
    <dbReference type="NCBI Taxonomy" id="2926318"/>
    <lineage>
        <taxon>Bacteria</taxon>
        <taxon>Bacillati</taxon>
        <taxon>Bacillota</taxon>
        <taxon>Erysipelotrichia</taxon>
        <taxon>Erysipelotrichales</taxon>
        <taxon>Erysipelotrichaceae</taxon>
        <taxon>Grylomicrobium</taxon>
    </lineage>
</organism>
<evidence type="ECO:0000256" key="1">
    <source>
        <dbReference type="ARBA" id="ARBA00004453"/>
    </source>
</evidence>
<dbReference type="FunFam" id="1.10.10.2830:FF:000001">
    <property type="entry name" value="Chromosome partitioning protein ParB"/>
    <property type="match status" value="1"/>
</dbReference>
<gene>
    <name evidence="6" type="ORF">MOZ60_01615</name>
</gene>
<dbReference type="InterPro" id="IPR050336">
    <property type="entry name" value="Chromosome_partition/occlusion"/>
</dbReference>
<keyword evidence="7" id="KW-1185">Reference proteome</keyword>
<protein>
    <submittedName>
        <fullName evidence="6">ParB/RepB/Spo0J family partition protein</fullName>
    </submittedName>
</protein>
<dbReference type="PANTHER" id="PTHR33375:SF1">
    <property type="entry name" value="CHROMOSOME-PARTITIONING PROTEIN PARB-RELATED"/>
    <property type="match status" value="1"/>
</dbReference>
<dbReference type="SUPFAM" id="SSF109709">
    <property type="entry name" value="KorB DNA-binding domain-like"/>
    <property type="match status" value="1"/>
</dbReference>
<proteinExistence type="inferred from homology"/>
<dbReference type="NCBIfam" id="TIGR00180">
    <property type="entry name" value="parB_part"/>
    <property type="match status" value="1"/>
</dbReference>
<dbReference type="GO" id="GO:0003677">
    <property type="term" value="F:DNA binding"/>
    <property type="evidence" value="ECO:0007669"/>
    <property type="project" value="UniProtKB-KW"/>
</dbReference>
<reference evidence="6 7" key="1">
    <citation type="submission" date="2022-03" db="EMBL/GenBank/DDBJ databases">
        <title>Novel taxa within the pig intestine.</title>
        <authorList>
            <person name="Wylensek D."/>
            <person name="Bishof K."/>
            <person name="Afrizal A."/>
            <person name="Clavel T."/>
        </authorList>
    </citation>
    <scope>NUCLEOTIDE SEQUENCE [LARGE SCALE GENOMIC DNA]</scope>
    <source>
        <strain evidence="6 7">CLA-KB-P133</strain>
    </source>
</reference>
<evidence type="ECO:0000256" key="3">
    <source>
        <dbReference type="ARBA" id="ARBA00022829"/>
    </source>
</evidence>
<dbReference type="Pfam" id="PF02195">
    <property type="entry name" value="ParB_N"/>
    <property type="match status" value="1"/>
</dbReference>
<dbReference type="PANTHER" id="PTHR33375">
    <property type="entry name" value="CHROMOSOME-PARTITIONING PROTEIN PARB-RELATED"/>
    <property type="match status" value="1"/>
</dbReference>
<dbReference type="Gene3D" id="3.90.1530.30">
    <property type="match status" value="1"/>
</dbReference>
<keyword evidence="3" id="KW-0159">Chromosome partition</keyword>
<comment type="subcellular location">
    <subcellularLocation>
        <location evidence="1">Cytoplasm</location>
        <location evidence="1">Nucleoid</location>
    </subcellularLocation>
</comment>
<comment type="similarity">
    <text evidence="2">Belongs to the ParB family.</text>
</comment>
<dbReference type="GO" id="GO:0007059">
    <property type="term" value="P:chromosome segregation"/>
    <property type="evidence" value="ECO:0007669"/>
    <property type="project" value="UniProtKB-KW"/>
</dbReference>
<evidence type="ECO:0000313" key="7">
    <source>
        <dbReference type="Proteomes" id="UP001286174"/>
    </source>
</evidence>
<dbReference type="GO" id="GO:0045881">
    <property type="term" value="P:positive regulation of sporulation resulting in formation of a cellular spore"/>
    <property type="evidence" value="ECO:0007669"/>
    <property type="project" value="TreeGrafter"/>
</dbReference>
<dbReference type="GO" id="GO:0005694">
    <property type="term" value="C:chromosome"/>
    <property type="evidence" value="ECO:0007669"/>
    <property type="project" value="TreeGrafter"/>
</dbReference>
<dbReference type="GO" id="GO:0009295">
    <property type="term" value="C:nucleoid"/>
    <property type="evidence" value="ECO:0007669"/>
    <property type="project" value="UniProtKB-SubCell"/>
</dbReference>
<accession>A0AB35U132</accession>
<keyword evidence="4" id="KW-0238">DNA-binding</keyword>
<dbReference type="InterPro" id="IPR036086">
    <property type="entry name" value="ParB/Sulfiredoxin_sf"/>
</dbReference>
<dbReference type="InterPro" id="IPR003115">
    <property type="entry name" value="ParB_N"/>
</dbReference>
<dbReference type="InterPro" id="IPR004437">
    <property type="entry name" value="ParB/RepB/Spo0J"/>
</dbReference>
<evidence type="ECO:0000256" key="4">
    <source>
        <dbReference type="ARBA" id="ARBA00023125"/>
    </source>
</evidence>
<evidence type="ECO:0000313" key="6">
    <source>
        <dbReference type="EMBL" id="MDX8418788.1"/>
    </source>
</evidence>
<evidence type="ECO:0000259" key="5">
    <source>
        <dbReference type="SMART" id="SM00470"/>
    </source>
</evidence>
<dbReference type="SMART" id="SM00470">
    <property type="entry name" value="ParB"/>
    <property type="match status" value="1"/>
</dbReference>
<name>A0AB35U132_9FIRM</name>
<dbReference type="EMBL" id="JALBUR010000002">
    <property type="protein sequence ID" value="MDX8418788.1"/>
    <property type="molecule type" value="Genomic_DNA"/>
</dbReference>
<dbReference type="CDD" id="cd16393">
    <property type="entry name" value="SPO0J_N"/>
    <property type="match status" value="1"/>
</dbReference>
<evidence type="ECO:0000256" key="2">
    <source>
        <dbReference type="ARBA" id="ARBA00006295"/>
    </source>
</evidence>
<dbReference type="AlphaFoldDB" id="A0AB35U132"/>
<comment type="caution">
    <text evidence="6">The sequence shown here is derived from an EMBL/GenBank/DDBJ whole genome shotgun (WGS) entry which is preliminary data.</text>
</comment>
<dbReference type="InterPro" id="IPR041468">
    <property type="entry name" value="HTH_ParB/Spo0J"/>
</dbReference>
<dbReference type="SUPFAM" id="SSF110849">
    <property type="entry name" value="ParB/Sulfiredoxin"/>
    <property type="match status" value="1"/>
</dbReference>
<dbReference type="FunFam" id="3.90.1530.30:FF:000001">
    <property type="entry name" value="Chromosome partitioning protein ParB"/>
    <property type="match status" value="1"/>
</dbReference>
<feature type="domain" description="ParB-like N-terminal" evidence="5">
    <location>
        <begin position="40"/>
        <end position="129"/>
    </location>
</feature>
<dbReference type="Pfam" id="PF17762">
    <property type="entry name" value="HTH_ParB"/>
    <property type="match status" value="1"/>
</dbReference>
<dbReference type="RefSeq" id="WP_370595405.1">
    <property type="nucleotide sequence ID" value="NZ_JALBUR010000002.1"/>
</dbReference>
<sequence>MAEKKKKLGRGLDSIFGGNVEQFLDEIQENANDEPGRREVQININEIRPNPYQPRKEFDEKGLQELADSIKEHGIFTPLLVRKSVMGYDLITGERRLRAAKMAGLDKVPAIQVDFDDSEMMEIALLENVQRENLNPIEEALGYEALVKKLGYTQEKLAERVGKSREYCANMMRLLKLPDSIKDLVVAKKLTMGHVRPLLSLKDEDAMEDAADEILKKKMSVREVEKYVKQLNVQDQPVLKKEKEKDPYTRDLETRMSDKYGTRVEIGRHDIKISFSDTDDLNRLLEMLGCLDESEQD</sequence>
<dbReference type="Proteomes" id="UP001286174">
    <property type="component" value="Unassembled WGS sequence"/>
</dbReference>
<dbReference type="Gene3D" id="1.10.10.2830">
    <property type="match status" value="1"/>
</dbReference>